<dbReference type="GO" id="GO:0016491">
    <property type="term" value="F:oxidoreductase activity"/>
    <property type="evidence" value="ECO:0007669"/>
    <property type="project" value="UniProtKB-KW"/>
</dbReference>
<evidence type="ECO:0000256" key="1">
    <source>
        <dbReference type="SAM" id="MobiDB-lite"/>
    </source>
</evidence>
<organism evidence="2">
    <name type="scientific">uncultured Nocardioidaceae bacterium</name>
    <dbReference type="NCBI Taxonomy" id="253824"/>
    <lineage>
        <taxon>Bacteria</taxon>
        <taxon>Bacillati</taxon>
        <taxon>Actinomycetota</taxon>
        <taxon>Actinomycetes</taxon>
        <taxon>Propionibacteriales</taxon>
        <taxon>Nocardioidaceae</taxon>
        <taxon>environmental samples</taxon>
    </lineage>
</organism>
<gene>
    <name evidence="2" type="ORF">AVDCRST_MAG36-823</name>
</gene>
<accession>A0A6J4LDV6</accession>
<dbReference type="EC" id="1.9.3.1" evidence="2"/>
<dbReference type="EMBL" id="CADCUH010000047">
    <property type="protein sequence ID" value="CAA9329035.1"/>
    <property type="molecule type" value="Genomic_DNA"/>
</dbReference>
<dbReference type="AlphaFoldDB" id="A0A6J4LDV6"/>
<proteinExistence type="predicted"/>
<name>A0A6J4LDV6_9ACTN</name>
<feature type="non-terminal residue" evidence="2">
    <location>
        <position position="98"/>
    </location>
</feature>
<reference evidence="2" key="1">
    <citation type="submission" date="2020-02" db="EMBL/GenBank/DDBJ databases">
        <authorList>
            <person name="Meier V. D."/>
        </authorList>
    </citation>
    <scope>NUCLEOTIDE SEQUENCE</scope>
    <source>
        <strain evidence="2">AVDCRST_MAG36</strain>
    </source>
</reference>
<feature type="region of interest" description="Disordered" evidence="1">
    <location>
        <begin position="58"/>
        <end position="98"/>
    </location>
</feature>
<keyword evidence="2" id="KW-0560">Oxidoreductase</keyword>
<protein>
    <submittedName>
        <fullName evidence="2">Cytochrome c oxidase polypeptide I</fullName>
        <ecNumber evidence="2">1.9.3.1</ecNumber>
    </submittedName>
</protein>
<feature type="non-terminal residue" evidence="2">
    <location>
        <position position="1"/>
    </location>
</feature>
<evidence type="ECO:0000313" key="2">
    <source>
        <dbReference type="EMBL" id="CAA9329035.1"/>
    </source>
</evidence>
<sequence>LHDAQHRVVHRCLRARRLDAAVHLQRLGELQARREGPWRRPVGLRQLARVGDLLPAAAPQLRDDPAHPLGASRVRPALPGDRGQGRLPRLARDGGDPM</sequence>